<proteinExistence type="predicted"/>
<keyword evidence="3" id="KW-1185">Reference proteome</keyword>
<feature type="domain" description="PilZ" evidence="1">
    <location>
        <begin position="11"/>
        <end position="90"/>
    </location>
</feature>
<name>A0A858QBQ9_9GAMM</name>
<organism evidence="2 3">
    <name type="scientific">Methylococcus geothermalis</name>
    <dbReference type="NCBI Taxonomy" id="2681310"/>
    <lineage>
        <taxon>Bacteria</taxon>
        <taxon>Pseudomonadati</taxon>
        <taxon>Pseudomonadota</taxon>
        <taxon>Gammaproteobacteria</taxon>
        <taxon>Methylococcales</taxon>
        <taxon>Methylococcaceae</taxon>
        <taxon>Methylococcus</taxon>
    </lineage>
</organism>
<reference evidence="3" key="1">
    <citation type="submission" date="2019-12" db="EMBL/GenBank/DDBJ databases">
        <authorList>
            <person name="Awala S.I."/>
            <person name="Rhee S.K."/>
        </authorList>
    </citation>
    <scope>NUCLEOTIDE SEQUENCE [LARGE SCALE GENOMIC DNA]</scope>
    <source>
        <strain evidence="3">IM1</strain>
    </source>
</reference>
<evidence type="ECO:0000313" key="3">
    <source>
        <dbReference type="Proteomes" id="UP000503004"/>
    </source>
</evidence>
<dbReference type="GO" id="GO:0035438">
    <property type="term" value="F:cyclic-di-GMP binding"/>
    <property type="evidence" value="ECO:0007669"/>
    <property type="project" value="InterPro"/>
</dbReference>
<dbReference type="Pfam" id="PF07238">
    <property type="entry name" value="PilZ"/>
    <property type="match status" value="1"/>
</dbReference>
<dbReference type="KEGG" id="metu:GNH96_15640"/>
<accession>A0A858QBQ9</accession>
<dbReference type="Gene3D" id="2.40.10.220">
    <property type="entry name" value="predicted glycosyltransferase like domains"/>
    <property type="match status" value="1"/>
</dbReference>
<dbReference type="Proteomes" id="UP000503004">
    <property type="component" value="Chromosome"/>
</dbReference>
<dbReference type="EMBL" id="CP046565">
    <property type="protein sequence ID" value="QJD31230.1"/>
    <property type="molecule type" value="Genomic_DNA"/>
</dbReference>
<protein>
    <submittedName>
        <fullName evidence="2">PilZ domain-containing protein</fullName>
    </submittedName>
</protein>
<dbReference type="InterPro" id="IPR009875">
    <property type="entry name" value="PilZ_domain"/>
</dbReference>
<gene>
    <name evidence="2" type="ORF">GNH96_15640</name>
</gene>
<dbReference type="AlphaFoldDB" id="A0A858QBQ9"/>
<evidence type="ECO:0000313" key="2">
    <source>
        <dbReference type="EMBL" id="QJD31230.1"/>
    </source>
</evidence>
<sequence>MRGESMPDFIERRRSRRIPVSYPIKYKIAGEDGERAGVCVNISGSGILFRTDEIIKPGRALEIHIEPDDRLAPPLTANIEVVRCTPAPEPGFHHVAGAIKGIKSE</sequence>
<dbReference type="SUPFAM" id="SSF141371">
    <property type="entry name" value="PilZ domain-like"/>
    <property type="match status" value="1"/>
</dbReference>
<evidence type="ECO:0000259" key="1">
    <source>
        <dbReference type="Pfam" id="PF07238"/>
    </source>
</evidence>